<keyword evidence="4" id="KW-0863">Zinc-finger</keyword>
<keyword evidence="9" id="KW-1185">Reference proteome</keyword>
<dbReference type="PROSITE" id="PS51873">
    <property type="entry name" value="TRIAD"/>
    <property type="match status" value="1"/>
</dbReference>
<dbReference type="AlphaFoldDB" id="A0A1C7MJH9"/>
<evidence type="ECO:0000313" key="8">
    <source>
        <dbReference type="EMBL" id="OBZ76589.1"/>
    </source>
</evidence>
<evidence type="ECO:0000313" key="9">
    <source>
        <dbReference type="Proteomes" id="UP000092993"/>
    </source>
</evidence>
<keyword evidence="2" id="KW-0479">Metal-binding</keyword>
<evidence type="ECO:0000259" key="7">
    <source>
        <dbReference type="PROSITE" id="PS51873"/>
    </source>
</evidence>
<accession>A0A1C7MJH9</accession>
<dbReference type="GO" id="GO:0016567">
    <property type="term" value="P:protein ubiquitination"/>
    <property type="evidence" value="ECO:0007669"/>
    <property type="project" value="InterPro"/>
</dbReference>
<dbReference type="Proteomes" id="UP000092993">
    <property type="component" value="Unassembled WGS sequence"/>
</dbReference>
<evidence type="ECO:0000256" key="5">
    <source>
        <dbReference type="ARBA" id="ARBA00022786"/>
    </source>
</evidence>
<keyword evidence="3" id="KW-0677">Repeat</keyword>
<gene>
    <name evidence="8" type="ORF">A0H81_03829</name>
</gene>
<sequence>MHLNEERFQSEAYAMAQQRKYDEEHAKLNQVFEDLKRREPGVFKCGICFDDFQEDVVARVSHAIIHSAGDVSMVMSATDPGVVDEVMLTQLGLSQEQYDIFVEMQLAAFSIIIHCRRCKESIFVDKNEYQETEILVCPLQRCNYTWCKACSQQIDIGGPQHSCDGSSELKHLMGQRGWKHCPGCKTPAEKIEGCNHMTCSAPGCNTHFCYKCGGSIIQSVKREEISTAVSAHFRRLCELFEYPGRLTR</sequence>
<dbReference type="GO" id="GO:0008270">
    <property type="term" value="F:zinc ion binding"/>
    <property type="evidence" value="ECO:0007669"/>
    <property type="project" value="UniProtKB-KW"/>
</dbReference>
<proteinExistence type="predicted"/>
<dbReference type="CDD" id="cd22584">
    <property type="entry name" value="Rcat_RBR_unk"/>
    <property type="match status" value="1"/>
</dbReference>
<dbReference type="Pfam" id="PF22191">
    <property type="entry name" value="IBR_1"/>
    <property type="match status" value="1"/>
</dbReference>
<dbReference type="InterPro" id="IPR044066">
    <property type="entry name" value="TRIAD_supradom"/>
</dbReference>
<feature type="domain" description="RING-type" evidence="7">
    <location>
        <begin position="41"/>
        <end position="236"/>
    </location>
</feature>
<dbReference type="GO" id="GO:0004842">
    <property type="term" value="F:ubiquitin-protein transferase activity"/>
    <property type="evidence" value="ECO:0007669"/>
    <property type="project" value="InterPro"/>
</dbReference>
<keyword evidence="1" id="KW-0808">Transferase</keyword>
<dbReference type="STRING" id="5627.A0A1C7MJH9"/>
<dbReference type="SUPFAM" id="SSF57850">
    <property type="entry name" value="RING/U-box"/>
    <property type="match status" value="1"/>
</dbReference>
<organism evidence="8 9">
    <name type="scientific">Grifola frondosa</name>
    <name type="common">Maitake</name>
    <name type="synonym">Polyporus frondosus</name>
    <dbReference type="NCBI Taxonomy" id="5627"/>
    <lineage>
        <taxon>Eukaryota</taxon>
        <taxon>Fungi</taxon>
        <taxon>Dikarya</taxon>
        <taxon>Basidiomycota</taxon>
        <taxon>Agaricomycotina</taxon>
        <taxon>Agaricomycetes</taxon>
        <taxon>Polyporales</taxon>
        <taxon>Grifolaceae</taxon>
        <taxon>Grifola</taxon>
    </lineage>
</organism>
<evidence type="ECO:0000256" key="1">
    <source>
        <dbReference type="ARBA" id="ARBA00022679"/>
    </source>
</evidence>
<evidence type="ECO:0000256" key="4">
    <source>
        <dbReference type="ARBA" id="ARBA00022771"/>
    </source>
</evidence>
<dbReference type="InterPro" id="IPR031127">
    <property type="entry name" value="E3_UB_ligase_RBR"/>
</dbReference>
<dbReference type="OMA" id="IICCACK"/>
<evidence type="ECO:0000256" key="6">
    <source>
        <dbReference type="ARBA" id="ARBA00022833"/>
    </source>
</evidence>
<evidence type="ECO:0000256" key="2">
    <source>
        <dbReference type="ARBA" id="ARBA00022723"/>
    </source>
</evidence>
<keyword evidence="6" id="KW-0862">Zinc</keyword>
<name>A0A1C7MJH9_GRIFR</name>
<keyword evidence="5" id="KW-0833">Ubl conjugation pathway</keyword>
<evidence type="ECO:0000256" key="3">
    <source>
        <dbReference type="ARBA" id="ARBA00022737"/>
    </source>
</evidence>
<dbReference type="OrthoDB" id="1431934at2759"/>
<dbReference type="Gene3D" id="1.20.120.1750">
    <property type="match status" value="1"/>
</dbReference>
<protein>
    <recommendedName>
        <fullName evidence="7">RING-type domain-containing protein</fullName>
    </recommendedName>
</protein>
<dbReference type="PANTHER" id="PTHR11685">
    <property type="entry name" value="RBR FAMILY RING FINGER AND IBR DOMAIN-CONTAINING"/>
    <property type="match status" value="1"/>
</dbReference>
<dbReference type="EMBL" id="LUGG01000003">
    <property type="protein sequence ID" value="OBZ76589.1"/>
    <property type="molecule type" value="Genomic_DNA"/>
</dbReference>
<comment type="caution">
    <text evidence="8">The sequence shown here is derived from an EMBL/GenBank/DDBJ whole genome shotgun (WGS) entry which is preliminary data.</text>
</comment>
<reference evidence="8 9" key="1">
    <citation type="submission" date="2016-03" db="EMBL/GenBank/DDBJ databases">
        <title>Whole genome sequencing of Grifola frondosa 9006-11.</title>
        <authorList>
            <person name="Min B."/>
            <person name="Park H."/>
            <person name="Kim J.-G."/>
            <person name="Cho H."/>
            <person name="Oh Y.-L."/>
            <person name="Kong W.-S."/>
            <person name="Choi I.-G."/>
        </authorList>
    </citation>
    <scope>NUCLEOTIDE SEQUENCE [LARGE SCALE GENOMIC DNA]</scope>
    <source>
        <strain evidence="8 9">9006-11</strain>
    </source>
</reference>